<keyword evidence="2" id="KW-0812">Transmembrane</keyword>
<keyword evidence="2" id="KW-1133">Transmembrane helix</keyword>
<keyword evidence="2" id="KW-0472">Membrane</keyword>
<feature type="region of interest" description="Disordered" evidence="1">
    <location>
        <begin position="728"/>
        <end position="797"/>
    </location>
</feature>
<comment type="caution">
    <text evidence="3">The sequence shown here is derived from an EMBL/GenBank/DDBJ whole genome shotgun (WGS) entry which is preliminary data.</text>
</comment>
<evidence type="ECO:0000313" key="3">
    <source>
        <dbReference type="EMBL" id="KAJ7193357.1"/>
    </source>
</evidence>
<feature type="region of interest" description="Disordered" evidence="1">
    <location>
        <begin position="649"/>
        <end position="669"/>
    </location>
</feature>
<organism evidence="3 4">
    <name type="scientific">Mycena pura</name>
    <dbReference type="NCBI Taxonomy" id="153505"/>
    <lineage>
        <taxon>Eukaryota</taxon>
        <taxon>Fungi</taxon>
        <taxon>Dikarya</taxon>
        <taxon>Basidiomycota</taxon>
        <taxon>Agaricomycotina</taxon>
        <taxon>Agaricomycetes</taxon>
        <taxon>Agaricomycetidae</taxon>
        <taxon>Agaricales</taxon>
        <taxon>Marasmiineae</taxon>
        <taxon>Mycenaceae</taxon>
        <taxon>Mycena</taxon>
    </lineage>
</organism>
<feature type="transmembrane region" description="Helical" evidence="2">
    <location>
        <begin position="153"/>
        <end position="175"/>
    </location>
</feature>
<feature type="transmembrane region" description="Helical" evidence="2">
    <location>
        <begin position="250"/>
        <end position="269"/>
    </location>
</feature>
<gene>
    <name evidence="3" type="ORF">GGX14DRAFT_701210</name>
</gene>
<evidence type="ECO:0000313" key="4">
    <source>
        <dbReference type="Proteomes" id="UP001219525"/>
    </source>
</evidence>
<feature type="compositionally biased region" description="Low complexity" evidence="1">
    <location>
        <begin position="728"/>
        <end position="739"/>
    </location>
</feature>
<evidence type="ECO:0000256" key="1">
    <source>
        <dbReference type="SAM" id="MobiDB-lite"/>
    </source>
</evidence>
<feature type="region of interest" description="Disordered" evidence="1">
    <location>
        <begin position="524"/>
        <end position="554"/>
    </location>
</feature>
<dbReference type="EMBL" id="JARJCW010000109">
    <property type="protein sequence ID" value="KAJ7193357.1"/>
    <property type="molecule type" value="Genomic_DNA"/>
</dbReference>
<feature type="region of interest" description="Disordered" evidence="1">
    <location>
        <begin position="455"/>
        <end position="489"/>
    </location>
</feature>
<dbReference type="AlphaFoldDB" id="A0AAD6XZ20"/>
<accession>A0AAD6XZ20</accession>
<name>A0AAD6XZ20_9AGAR</name>
<feature type="compositionally biased region" description="Polar residues" evidence="1">
    <location>
        <begin position="536"/>
        <end position="549"/>
    </location>
</feature>
<reference evidence="3" key="1">
    <citation type="submission" date="2023-03" db="EMBL/GenBank/DDBJ databases">
        <title>Massive genome expansion in bonnet fungi (Mycena s.s.) driven by repeated elements and novel gene families across ecological guilds.</title>
        <authorList>
            <consortium name="Lawrence Berkeley National Laboratory"/>
            <person name="Harder C.B."/>
            <person name="Miyauchi S."/>
            <person name="Viragh M."/>
            <person name="Kuo A."/>
            <person name="Thoen E."/>
            <person name="Andreopoulos B."/>
            <person name="Lu D."/>
            <person name="Skrede I."/>
            <person name="Drula E."/>
            <person name="Henrissat B."/>
            <person name="Morin E."/>
            <person name="Kohler A."/>
            <person name="Barry K."/>
            <person name="LaButti K."/>
            <person name="Morin E."/>
            <person name="Salamov A."/>
            <person name="Lipzen A."/>
            <person name="Mereny Z."/>
            <person name="Hegedus B."/>
            <person name="Baldrian P."/>
            <person name="Stursova M."/>
            <person name="Weitz H."/>
            <person name="Taylor A."/>
            <person name="Grigoriev I.V."/>
            <person name="Nagy L.G."/>
            <person name="Martin F."/>
            <person name="Kauserud H."/>
        </authorList>
    </citation>
    <scope>NUCLEOTIDE SEQUENCE</scope>
    <source>
        <strain evidence="3">9144</strain>
    </source>
</reference>
<feature type="compositionally biased region" description="Polar residues" evidence="1">
    <location>
        <begin position="657"/>
        <end position="669"/>
    </location>
</feature>
<feature type="transmembrane region" description="Helical" evidence="2">
    <location>
        <begin position="219"/>
        <end position="238"/>
    </location>
</feature>
<proteinExistence type="predicted"/>
<evidence type="ECO:0000256" key="2">
    <source>
        <dbReference type="SAM" id="Phobius"/>
    </source>
</evidence>
<protein>
    <submittedName>
        <fullName evidence="3">Uncharacterized protein</fullName>
    </submittedName>
</protein>
<feature type="compositionally biased region" description="Basic and acidic residues" evidence="1">
    <location>
        <begin position="760"/>
        <end position="788"/>
    </location>
</feature>
<feature type="transmembrane region" description="Helical" evidence="2">
    <location>
        <begin position="51"/>
        <end position="75"/>
    </location>
</feature>
<dbReference type="Proteomes" id="UP001219525">
    <property type="component" value="Unassembled WGS sequence"/>
</dbReference>
<sequence>MSNAQVTGFSLSRNDDPSLEYVLADIPFFCVGLTALAVFTFFIVMRRTNSLAIYLYISSIFAFGAAILDLTQILLRGATNADRGLALNTVSGIVNTREVGFALAFGFRYLYLWAFVGQRPRYEPRPSSDVAPLYSERDVHSASWERWGLLGFLLKYALLGAVVSIPILQIIWRIVTGNSPMYIAESTIQIAVSVLLIAKLLLNLFLTTVGPWWRPFLPYIVPIIALMISTGIGTGNVLFFKFSETTLGRFLQAVEVYSLIVSVLIFTFYKVPQYLPPTSVAARKRSSFFAGYPVLPEPEVSNVILIGPASAADRSGRVSPITRISSWISRRPQRPTSGELNSRNARDAEMGISKVQLIAPEAAEEVLSPRVQILEDKERPPPLPLALNTAGPRNVVPATLEVATPSSANRPYTGVSFASYYGMATNSRLTMPGITPGDGTRNTDSPVYGLDGIIPPSGSAAPESPILARRPSSPLIAPPSPLLAQQQRDSGNSFDELLRQQRELDKSIAALRIFSPTNTTVSLEPLAEPETKQSDRSVSMSSGNRSEFSLSIFPDPPVDRSSVLPDTLMRKGRDAPMPLRVGRRSRRQSRIPRSAVSTKDAEGLFVPASSAHASSGSAGTQYDVTSFIGDLTTPGPTNESKTSILDDVLEKPESENTESPVITPATSGSTVSLRPLLLSSAAPSITSLPPATGSSGLLTASAMPSGYEYPALKPLMLSSTTVPVVSSPLSAAASAGAAVRRTPGPSVFSGPRKPAASSRRGGERRMISVPRQLEEEVKEEAEAFEKPRRPPALKSDS</sequence>
<feature type="transmembrane region" description="Helical" evidence="2">
    <location>
        <begin position="21"/>
        <end position="44"/>
    </location>
</feature>
<feature type="transmembrane region" description="Helical" evidence="2">
    <location>
        <begin position="187"/>
        <end position="213"/>
    </location>
</feature>
<keyword evidence="4" id="KW-1185">Reference proteome</keyword>